<sequence>MDLQIRNFICVILNKKIVKLKAFVAGFYTPANTLPIQFTGDPHSGWPETGSVHRPNFGEEVRASLAQKTHREEFTCPKPI</sequence>
<evidence type="ECO:0000313" key="1">
    <source>
        <dbReference type="EMBL" id="MDO6459022.1"/>
    </source>
</evidence>
<comment type="caution">
    <text evidence="1">The sequence shown here is derived from an EMBL/GenBank/DDBJ whole genome shotgun (WGS) entry which is preliminary data.</text>
</comment>
<evidence type="ECO:0000313" key="2">
    <source>
        <dbReference type="Proteomes" id="UP001169823"/>
    </source>
</evidence>
<protein>
    <submittedName>
        <fullName evidence="1">Uncharacterized protein</fullName>
    </submittedName>
</protein>
<name>A0AAW7Y1J1_9RHOB</name>
<dbReference type="AlphaFoldDB" id="A0AAW7Y1J1"/>
<proteinExistence type="predicted"/>
<organism evidence="1 2">
    <name type="scientific">Celeribacter halophilus</name>
    <dbReference type="NCBI Taxonomy" id="576117"/>
    <lineage>
        <taxon>Bacteria</taxon>
        <taxon>Pseudomonadati</taxon>
        <taxon>Pseudomonadota</taxon>
        <taxon>Alphaproteobacteria</taxon>
        <taxon>Rhodobacterales</taxon>
        <taxon>Roseobacteraceae</taxon>
        <taxon>Celeribacter</taxon>
    </lineage>
</organism>
<accession>A0AAW7Y1J1</accession>
<gene>
    <name evidence="1" type="ORF">Q4494_18250</name>
</gene>
<dbReference type="RefSeq" id="WP_303479545.1">
    <property type="nucleotide sequence ID" value="NZ_JAUOPJ010000029.1"/>
</dbReference>
<dbReference type="Proteomes" id="UP001169823">
    <property type="component" value="Unassembled WGS sequence"/>
</dbReference>
<reference evidence="1" key="1">
    <citation type="submission" date="2023-07" db="EMBL/GenBank/DDBJ databases">
        <title>Genome content predicts the carbon catabolic preferences of heterotrophic bacteria.</title>
        <authorList>
            <person name="Gralka M."/>
        </authorList>
    </citation>
    <scope>NUCLEOTIDE SEQUENCE</scope>
    <source>
        <strain evidence="1">I2M02</strain>
    </source>
</reference>
<dbReference type="EMBL" id="JAUOPJ010000029">
    <property type="protein sequence ID" value="MDO6459022.1"/>
    <property type="molecule type" value="Genomic_DNA"/>
</dbReference>